<evidence type="ECO:0000256" key="4">
    <source>
        <dbReference type="ARBA" id="ARBA00022729"/>
    </source>
</evidence>
<comment type="subcellular location">
    <subcellularLocation>
        <location evidence="1">Periplasm</location>
    </subcellularLocation>
</comment>
<keyword evidence="3" id="KW-0813">Transport</keyword>
<dbReference type="PANTHER" id="PTHR43649:SF28">
    <property type="entry name" value="BINDING PROTEIN COMPONENT OF ABC SUGAR TRANSPORTER-RELATED"/>
    <property type="match status" value="1"/>
</dbReference>
<dbReference type="AlphaFoldDB" id="A0AA37TRU9"/>
<proteinExistence type="inferred from homology"/>
<reference evidence="8 9" key="1">
    <citation type="journal article" date="2014" name="Int. J. Syst. Evol. Microbiol.">
        <title>Complete genome sequence of Corynebacterium casei LMG S-19264T (=DSM 44701T), isolated from a smear-ripened cheese.</title>
        <authorList>
            <consortium name="US DOE Joint Genome Institute (JGI-PGF)"/>
            <person name="Walter F."/>
            <person name="Albersmeier A."/>
            <person name="Kalinowski J."/>
            <person name="Ruckert C."/>
        </authorList>
    </citation>
    <scope>NUCLEOTIDE SEQUENCE [LARGE SCALE GENOMIC DNA]</scope>
    <source>
        <strain evidence="8 9">NBRC 111766</strain>
    </source>
</reference>
<dbReference type="Pfam" id="PF01547">
    <property type="entry name" value="SBP_bac_1"/>
    <property type="match status" value="1"/>
</dbReference>
<protein>
    <recommendedName>
        <fullName evidence="6">Probable sugar-binding periplasmic protein</fullName>
    </recommendedName>
</protein>
<dbReference type="InterPro" id="IPR006059">
    <property type="entry name" value="SBP"/>
</dbReference>
<keyword evidence="9" id="KW-1185">Reference proteome</keyword>
<accession>A0AA37TRU9</accession>
<dbReference type="Gene3D" id="3.40.190.10">
    <property type="entry name" value="Periplasmic binding protein-like II"/>
    <property type="match status" value="2"/>
</dbReference>
<feature type="signal peptide" evidence="7">
    <location>
        <begin position="1"/>
        <end position="38"/>
    </location>
</feature>
<comment type="caution">
    <text evidence="8">The sequence shown here is derived from an EMBL/GenBank/DDBJ whole genome shotgun (WGS) entry which is preliminary data.</text>
</comment>
<dbReference type="EMBL" id="BSPP01000004">
    <property type="protein sequence ID" value="GLS86188.1"/>
    <property type="molecule type" value="Genomic_DNA"/>
</dbReference>
<evidence type="ECO:0000313" key="8">
    <source>
        <dbReference type="EMBL" id="GLS86188.1"/>
    </source>
</evidence>
<dbReference type="PANTHER" id="PTHR43649">
    <property type="entry name" value="ARABINOSE-BINDING PROTEIN-RELATED"/>
    <property type="match status" value="1"/>
</dbReference>
<evidence type="ECO:0000313" key="9">
    <source>
        <dbReference type="Proteomes" id="UP001157355"/>
    </source>
</evidence>
<gene>
    <name evidence="8" type="ORF">GCM10010873_11620</name>
</gene>
<feature type="chain" id="PRO_5041464510" description="Probable sugar-binding periplasmic protein" evidence="7">
    <location>
        <begin position="39"/>
        <end position="433"/>
    </location>
</feature>
<evidence type="ECO:0000256" key="3">
    <source>
        <dbReference type="ARBA" id="ARBA00022448"/>
    </source>
</evidence>
<organism evidence="8 9">
    <name type="scientific">Cypionkella aquatica</name>
    <dbReference type="NCBI Taxonomy" id="1756042"/>
    <lineage>
        <taxon>Bacteria</taxon>
        <taxon>Pseudomonadati</taxon>
        <taxon>Pseudomonadota</taxon>
        <taxon>Alphaproteobacteria</taxon>
        <taxon>Rhodobacterales</taxon>
        <taxon>Paracoccaceae</taxon>
        <taxon>Cypionkella</taxon>
    </lineage>
</organism>
<dbReference type="Proteomes" id="UP001157355">
    <property type="component" value="Unassembled WGS sequence"/>
</dbReference>
<comment type="function">
    <text evidence="5">Part of a binding-protein-dependent transport system for a sugar.</text>
</comment>
<evidence type="ECO:0000256" key="2">
    <source>
        <dbReference type="ARBA" id="ARBA00008520"/>
    </source>
</evidence>
<comment type="similarity">
    <text evidence="2">Belongs to the bacterial solute-binding protein 1 family.</text>
</comment>
<evidence type="ECO:0000256" key="7">
    <source>
        <dbReference type="SAM" id="SignalP"/>
    </source>
</evidence>
<evidence type="ECO:0000256" key="1">
    <source>
        <dbReference type="ARBA" id="ARBA00004418"/>
    </source>
</evidence>
<dbReference type="InterPro" id="IPR050490">
    <property type="entry name" value="Bact_solute-bd_prot1"/>
</dbReference>
<evidence type="ECO:0000256" key="6">
    <source>
        <dbReference type="ARBA" id="ARBA00049753"/>
    </source>
</evidence>
<keyword evidence="4 7" id="KW-0732">Signal</keyword>
<sequence length="433" mass="46918">MTANKKTTGTTKTSMTNTGKTLRIAFLTSTMLAGMAHAEDVTLNIESWRNDDLTIWQEQLIPAFEAGHPGIKINFAPSAPAEYNAVLNSKLDAGSAGDLITCRPFDASLDLYNKGQITDLTSLAAMANFSSVAKSAWQTDDGAATFCMPMASVIHGFIYNKDAFDALGIAVPTTEDEFFAALDKIKADGTYIPMAMGTNDQWEAATMGYQNIGPNYWKGEEGRLALIKGEQKLTDPDWVTPYATLARWKDYLGDGFEAQTYPDSQNLFTLGRAAIYPAGSWEIAGFNAQAGFKMGAFAPPVVKAGDECYISDHTDIGMGINAKSAHPEEAKAFLEWVGSPEFATLYANALPGFFSLNSTPVAMKDPLAQEFVSWRDKCKSTIRSTYQILSRGTPNLENETWNASAAAIKGTETPEAIGARLEAGLASWYKPTK</sequence>
<dbReference type="GO" id="GO:0042597">
    <property type="term" value="C:periplasmic space"/>
    <property type="evidence" value="ECO:0007669"/>
    <property type="project" value="UniProtKB-SubCell"/>
</dbReference>
<name>A0AA37TRU9_9RHOB</name>
<evidence type="ECO:0000256" key="5">
    <source>
        <dbReference type="ARBA" id="ARBA00049629"/>
    </source>
</evidence>
<dbReference type="SUPFAM" id="SSF53850">
    <property type="entry name" value="Periplasmic binding protein-like II"/>
    <property type="match status" value="1"/>
</dbReference>